<name>A0ABQ3RA68_STRRR</name>
<comment type="caution">
    <text evidence="3">The sequence shown here is derived from an EMBL/GenBank/DDBJ whole genome shotgun (WGS) entry which is preliminary data.</text>
</comment>
<feature type="domain" description="HTH cro/C1-type" evidence="2">
    <location>
        <begin position="10"/>
        <end position="71"/>
    </location>
</feature>
<dbReference type="Gene3D" id="1.10.260.40">
    <property type="entry name" value="lambda repressor-like DNA-binding domains"/>
    <property type="match status" value="1"/>
</dbReference>
<dbReference type="EMBL" id="BNEA01000010">
    <property type="protein sequence ID" value="GHI52748.1"/>
    <property type="molecule type" value="Genomic_DNA"/>
</dbReference>
<feature type="region of interest" description="Disordered" evidence="1">
    <location>
        <begin position="75"/>
        <end position="99"/>
    </location>
</feature>
<feature type="compositionally biased region" description="Basic and acidic residues" evidence="1">
    <location>
        <begin position="86"/>
        <end position="98"/>
    </location>
</feature>
<dbReference type="Pfam" id="PF01381">
    <property type="entry name" value="HTH_3"/>
    <property type="match status" value="1"/>
</dbReference>
<evidence type="ECO:0000313" key="4">
    <source>
        <dbReference type="Proteomes" id="UP000646738"/>
    </source>
</evidence>
<keyword evidence="4" id="KW-1185">Reference proteome</keyword>
<gene>
    <name evidence="3" type="ORF">Srubr_25940</name>
</gene>
<sequence>MATDQFAELLVRLRRKTGRTQEEQADAINAVSGRETMTRREINRYEHGHNIPTNHTLAHIAVACGLPPEYLQREAAAARARRRKGARPEGEDQDDVKRRTLLGGAAVGAVAATEPWERLAHALTRGKQIDSEAVDNLIRRACDLHVREGHLTALELQSEVESHLEAITNVLPLAGEHERALTIAAGETAALAGWVAWDLGDHPRAQAYYEVTMDCARHIGHPPLRALALGYASYGAATPERAAELLIQATKDVRGPGNAAAAAWLYGRLAEEAASAGDHTNALRALDRARFAYDFADYTAEQAWVRFVTPYRMDSLALSVYGQLGRQELAETADRAVDRLGRQLPESGVVVLGDLANALLRGGDLEQGVYVARQFAAASDARPTTMGRARAQAVAVQLPARERELARHLQRFAA</sequence>
<proteinExistence type="predicted"/>
<evidence type="ECO:0000259" key="2">
    <source>
        <dbReference type="PROSITE" id="PS50943"/>
    </source>
</evidence>
<dbReference type="CDD" id="cd00093">
    <property type="entry name" value="HTH_XRE"/>
    <property type="match status" value="1"/>
</dbReference>
<dbReference type="Gene3D" id="1.25.40.10">
    <property type="entry name" value="Tetratricopeptide repeat domain"/>
    <property type="match status" value="1"/>
</dbReference>
<evidence type="ECO:0000313" key="3">
    <source>
        <dbReference type="EMBL" id="GHI52748.1"/>
    </source>
</evidence>
<dbReference type="Proteomes" id="UP000646738">
    <property type="component" value="Unassembled WGS sequence"/>
</dbReference>
<dbReference type="SUPFAM" id="SSF47413">
    <property type="entry name" value="lambda repressor-like DNA-binding domains"/>
    <property type="match status" value="1"/>
</dbReference>
<organism evidence="3 4">
    <name type="scientific">Streptomyces rubradiris</name>
    <name type="common">Streptomyces achromogenes subsp. rubradiris</name>
    <dbReference type="NCBI Taxonomy" id="285531"/>
    <lineage>
        <taxon>Bacteria</taxon>
        <taxon>Bacillati</taxon>
        <taxon>Actinomycetota</taxon>
        <taxon>Actinomycetes</taxon>
        <taxon>Kitasatosporales</taxon>
        <taxon>Streptomycetaceae</taxon>
        <taxon>Streptomyces</taxon>
    </lineage>
</organism>
<accession>A0ABQ3RA68</accession>
<reference evidence="4" key="1">
    <citation type="submission" date="2023-07" db="EMBL/GenBank/DDBJ databases">
        <title>Whole genome shotgun sequence of Streptomyces achromogenes subsp. rubradiris NBRC 14000.</title>
        <authorList>
            <person name="Komaki H."/>
            <person name="Tamura T."/>
        </authorList>
    </citation>
    <scope>NUCLEOTIDE SEQUENCE [LARGE SCALE GENOMIC DNA]</scope>
    <source>
        <strain evidence="4">NBRC 14000</strain>
    </source>
</reference>
<dbReference type="InterPro" id="IPR011990">
    <property type="entry name" value="TPR-like_helical_dom_sf"/>
</dbReference>
<protein>
    <recommendedName>
        <fullName evidence="2">HTH cro/C1-type domain-containing protein</fullName>
    </recommendedName>
</protein>
<evidence type="ECO:0000256" key="1">
    <source>
        <dbReference type="SAM" id="MobiDB-lite"/>
    </source>
</evidence>
<dbReference type="PROSITE" id="PS50943">
    <property type="entry name" value="HTH_CROC1"/>
    <property type="match status" value="1"/>
</dbReference>
<dbReference type="InterPro" id="IPR001387">
    <property type="entry name" value="Cro/C1-type_HTH"/>
</dbReference>
<dbReference type="SUPFAM" id="SSF48452">
    <property type="entry name" value="TPR-like"/>
    <property type="match status" value="1"/>
</dbReference>
<dbReference type="InterPro" id="IPR010982">
    <property type="entry name" value="Lambda_DNA-bd_dom_sf"/>
</dbReference>
<dbReference type="RefSeq" id="WP_189998241.1">
    <property type="nucleotide sequence ID" value="NZ_BNCB01000020.1"/>
</dbReference>